<dbReference type="PATRIC" id="fig|883161.3.peg.909"/>
<gene>
    <name evidence="5" type="ORF">HMPREF9306_00914</name>
</gene>
<dbReference type="InterPro" id="IPR004408">
    <property type="entry name" value="Biotin_CoA_COase_ligase"/>
</dbReference>
<evidence type="ECO:0000313" key="6">
    <source>
        <dbReference type="Proteomes" id="UP000014417"/>
    </source>
</evidence>
<protein>
    <recommendedName>
        <fullName evidence="3">biotin--[biotin carboxyl-carrier protein] ligase</fullName>
        <ecNumber evidence="3">6.3.4.15</ecNumber>
    </recommendedName>
</protein>
<dbReference type="Pfam" id="PF02237">
    <property type="entry name" value="BPL_C"/>
    <property type="match status" value="1"/>
</dbReference>
<dbReference type="EMBL" id="AGZR01000005">
    <property type="protein sequence ID" value="EPD33374.1"/>
    <property type="molecule type" value="Genomic_DNA"/>
</dbReference>
<dbReference type="EC" id="6.3.4.15" evidence="3"/>
<dbReference type="GO" id="GO:0005737">
    <property type="term" value="C:cytoplasm"/>
    <property type="evidence" value="ECO:0007669"/>
    <property type="project" value="TreeGrafter"/>
</dbReference>
<reference evidence="5 6" key="1">
    <citation type="submission" date="2013-04" db="EMBL/GenBank/DDBJ databases">
        <title>The Genome Sequence of Propionimicrobium lymphophilum ACS-093-V-SCH5.</title>
        <authorList>
            <consortium name="The Broad Institute Genomics Platform"/>
            <person name="Earl A."/>
            <person name="Ward D."/>
            <person name="Feldgarden M."/>
            <person name="Gevers D."/>
            <person name="Saerens B."/>
            <person name="Vaneechoutte M."/>
            <person name="Walker B."/>
            <person name="Young S."/>
            <person name="Zeng Q."/>
            <person name="Gargeya S."/>
            <person name="Fitzgerald M."/>
            <person name="Haas B."/>
            <person name="Abouelleil A."/>
            <person name="Allen A.W."/>
            <person name="Alvarado L."/>
            <person name="Arachchi H.M."/>
            <person name="Berlin A.M."/>
            <person name="Chapman S.B."/>
            <person name="Gainer-Dewar J."/>
            <person name="Goldberg J."/>
            <person name="Griggs A."/>
            <person name="Gujja S."/>
            <person name="Hansen M."/>
            <person name="Howarth C."/>
            <person name="Imamovic A."/>
            <person name="Ireland A."/>
            <person name="Larimer J."/>
            <person name="McCowan C."/>
            <person name="Murphy C."/>
            <person name="Pearson M."/>
            <person name="Poon T.W."/>
            <person name="Priest M."/>
            <person name="Roberts A."/>
            <person name="Saif S."/>
            <person name="Shea T."/>
            <person name="Sisk P."/>
            <person name="Sykes S."/>
            <person name="Wortman J."/>
            <person name="Nusbaum C."/>
            <person name="Birren B."/>
        </authorList>
    </citation>
    <scope>NUCLEOTIDE SEQUENCE [LARGE SCALE GENOMIC DNA]</scope>
    <source>
        <strain evidence="5 6">ACS-093-V-SCH5</strain>
    </source>
</reference>
<name>S2X078_9ACTN</name>
<evidence type="ECO:0000259" key="4">
    <source>
        <dbReference type="PROSITE" id="PS51733"/>
    </source>
</evidence>
<dbReference type="Proteomes" id="UP000014417">
    <property type="component" value="Unassembled WGS sequence"/>
</dbReference>
<evidence type="ECO:0000256" key="2">
    <source>
        <dbReference type="ARBA" id="ARBA00023267"/>
    </source>
</evidence>
<dbReference type="InterPro" id="IPR004143">
    <property type="entry name" value="BPL_LPL_catalytic"/>
</dbReference>
<dbReference type="CDD" id="cd16442">
    <property type="entry name" value="BPL"/>
    <property type="match status" value="1"/>
</dbReference>
<feature type="domain" description="BPL/LPL catalytic" evidence="4">
    <location>
        <begin position="5"/>
        <end position="191"/>
    </location>
</feature>
<organism evidence="5 6">
    <name type="scientific">Propionimicrobium lymphophilum ACS-093-V-SCH5</name>
    <dbReference type="NCBI Taxonomy" id="883161"/>
    <lineage>
        <taxon>Bacteria</taxon>
        <taxon>Bacillati</taxon>
        <taxon>Actinomycetota</taxon>
        <taxon>Actinomycetes</taxon>
        <taxon>Propionibacteriales</taxon>
        <taxon>Propionibacteriaceae</taxon>
        <taxon>Propionimicrobium</taxon>
    </lineage>
</organism>
<dbReference type="PANTHER" id="PTHR12835">
    <property type="entry name" value="BIOTIN PROTEIN LIGASE"/>
    <property type="match status" value="1"/>
</dbReference>
<sequence>MQPVDTEKLRELLGESSFWANIEVRPSVTSTNAIFAENAAQLPTGSVLIADHQTVGRGRFDRSWVDTPGRGLATSALLRPSRPMSEWGWLPLLVGLAVDLGTCKLAGDQRSRISLKWPNDVLIDGRKICGILCQVSGDALICGWGINVLGWPENVPAERANCLADAGLPTDRTAISAAVLMALEDLYLAWENGEDMRERYLRICDTLGRKVKVLLDAERPGAFTLGKAVDVTIEGNLVVETDAGLETFSAGDVIHLR</sequence>
<dbReference type="HOGENOM" id="CLU_051096_5_0_11"/>
<accession>S2X078</accession>
<dbReference type="OrthoDB" id="9807064at2"/>
<evidence type="ECO:0000313" key="5">
    <source>
        <dbReference type="EMBL" id="EPD33374.1"/>
    </source>
</evidence>
<evidence type="ECO:0000256" key="3">
    <source>
        <dbReference type="ARBA" id="ARBA00024227"/>
    </source>
</evidence>
<proteinExistence type="predicted"/>
<evidence type="ECO:0000256" key="1">
    <source>
        <dbReference type="ARBA" id="ARBA00022598"/>
    </source>
</evidence>
<dbReference type="SUPFAM" id="SSF55681">
    <property type="entry name" value="Class II aaRS and biotin synthetases"/>
    <property type="match status" value="1"/>
</dbReference>
<comment type="caution">
    <text evidence="5">The sequence shown here is derived from an EMBL/GenBank/DDBJ whole genome shotgun (WGS) entry which is preliminary data.</text>
</comment>
<dbReference type="PROSITE" id="PS51733">
    <property type="entry name" value="BPL_LPL_CATALYTIC"/>
    <property type="match status" value="1"/>
</dbReference>
<keyword evidence="6" id="KW-1185">Reference proteome</keyword>
<dbReference type="Gene3D" id="2.30.30.100">
    <property type="match status" value="1"/>
</dbReference>
<dbReference type="AlphaFoldDB" id="S2X078"/>
<dbReference type="STRING" id="883161.HMPREF9306_00914"/>
<keyword evidence="1 5" id="KW-0436">Ligase</keyword>
<dbReference type="GO" id="GO:0004077">
    <property type="term" value="F:biotin--[biotin carboxyl-carrier protein] ligase activity"/>
    <property type="evidence" value="ECO:0007669"/>
    <property type="project" value="UniProtKB-EC"/>
</dbReference>
<dbReference type="InterPro" id="IPR003142">
    <property type="entry name" value="BPL_C"/>
</dbReference>
<dbReference type="Gene3D" id="3.30.930.10">
    <property type="entry name" value="Bira Bifunctional Protein, Domain 2"/>
    <property type="match status" value="1"/>
</dbReference>
<dbReference type="InterPro" id="IPR045864">
    <property type="entry name" value="aa-tRNA-synth_II/BPL/LPL"/>
</dbReference>
<dbReference type="NCBIfam" id="TIGR00121">
    <property type="entry name" value="birA_ligase"/>
    <property type="match status" value="1"/>
</dbReference>
<dbReference type="RefSeq" id="WP_016455748.1">
    <property type="nucleotide sequence ID" value="NZ_KE150269.1"/>
</dbReference>
<dbReference type="Pfam" id="PF03099">
    <property type="entry name" value="BPL_LplA_LipB"/>
    <property type="match status" value="1"/>
</dbReference>
<keyword evidence="2" id="KW-0092">Biotin</keyword>
<dbReference type="PANTHER" id="PTHR12835:SF5">
    <property type="entry name" value="BIOTIN--PROTEIN LIGASE"/>
    <property type="match status" value="1"/>
</dbReference>